<feature type="compositionally biased region" description="Low complexity" evidence="1">
    <location>
        <begin position="13"/>
        <end position="34"/>
    </location>
</feature>
<protein>
    <submittedName>
        <fullName evidence="2">Uncharacterized protein</fullName>
    </submittedName>
</protein>
<organism evidence="2 3">
    <name type="scientific">Blastomyces percursus</name>
    <dbReference type="NCBI Taxonomy" id="1658174"/>
    <lineage>
        <taxon>Eukaryota</taxon>
        <taxon>Fungi</taxon>
        <taxon>Dikarya</taxon>
        <taxon>Ascomycota</taxon>
        <taxon>Pezizomycotina</taxon>
        <taxon>Eurotiomycetes</taxon>
        <taxon>Eurotiomycetidae</taxon>
        <taxon>Onygenales</taxon>
        <taxon>Ajellomycetaceae</taxon>
        <taxon>Blastomyces</taxon>
    </lineage>
</organism>
<dbReference type="Proteomes" id="UP000242791">
    <property type="component" value="Unassembled WGS sequence"/>
</dbReference>
<accession>A0A1J9QEQ8</accession>
<feature type="compositionally biased region" description="Basic and acidic residues" evidence="1">
    <location>
        <begin position="125"/>
        <end position="134"/>
    </location>
</feature>
<evidence type="ECO:0000313" key="2">
    <source>
        <dbReference type="EMBL" id="OJD13669.1"/>
    </source>
</evidence>
<feature type="region of interest" description="Disordered" evidence="1">
    <location>
        <begin position="13"/>
        <end position="39"/>
    </location>
</feature>
<evidence type="ECO:0000256" key="1">
    <source>
        <dbReference type="SAM" id="MobiDB-lite"/>
    </source>
</evidence>
<dbReference type="VEuPathDB" id="FungiDB:ACJ73_09180"/>
<keyword evidence="3" id="KW-1185">Reference proteome</keyword>
<comment type="caution">
    <text evidence="2">The sequence shown here is derived from an EMBL/GenBank/DDBJ whole genome shotgun (WGS) entry which is preliminary data.</text>
</comment>
<dbReference type="AlphaFoldDB" id="A0A1J9QEQ8"/>
<sequence length="237" mass="27383">MSIFFETPISVISENNSDSQHSNSNSTTPGNNNGRLDNKERLELVRCAVSLSDSYKNERQRGEFKQGLQEFCIGELNRSIQHPDRVLYQKEERQAEADHTESQNREIAREHQDNLLKRFQIRSHRLGDQAEDNRSLSPVSSRSRTPRGRGTRSVTPRRRGTPDPLATELQSFGEIMRGGFTELSDAIRSMNSRSIEDNNRHLRTQWQEDMNQMRMQLSHQMTQIFELLQKQHGSGSD</sequence>
<feature type="region of interest" description="Disordered" evidence="1">
    <location>
        <begin position="123"/>
        <end position="166"/>
    </location>
</feature>
<proteinExistence type="predicted"/>
<reference evidence="2 3" key="1">
    <citation type="submission" date="2015-08" db="EMBL/GenBank/DDBJ databases">
        <title>Emmonsia species relationships and genome sequence.</title>
        <authorList>
            <person name="Cuomo C.A."/>
            <person name="Schwartz I.S."/>
            <person name="Kenyon C."/>
            <person name="De Hoog G.S."/>
            <person name="Govender N.P."/>
            <person name="Botha A."/>
            <person name="Moreno L."/>
            <person name="De Vries M."/>
            <person name="Munoz J.F."/>
            <person name="Stielow J.B."/>
        </authorList>
    </citation>
    <scope>NUCLEOTIDE SEQUENCE [LARGE SCALE GENOMIC DNA]</scope>
    <source>
        <strain evidence="2 3">EI222</strain>
    </source>
</reference>
<dbReference type="EMBL" id="LGTZ01002457">
    <property type="protein sequence ID" value="OJD13669.1"/>
    <property type="molecule type" value="Genomic_DNA"/>
</dbReference>
<evidence type="ECO:0000313" key="3">
    <source>
        <dbReference type="Proteomes" id="UP000242791"/>
    </source>
</evidence>
<feature type="compositionally biased region" description="Basic residues" evidence="1">
    <location>
        <begin position="144"/>
        <end position="159"/>
    </location>
</feature>
<gene>
    <name evidence="2" type="ORF">ACJ73_09180</name>
</gene>
<name>A0A1J9QEQ8_9EURO</name>